<comment type="similarity">
    <text evidence="1">Belongs to the protease inhibitor I3 (leguminous Kunitz-type inhibitor) family.</text>
</comment>
<accession>Q7M1P3</accession>
<dbReference type="GO" id="GO:0004866">
    <property type="term" value="F:endopeptidase inhibitor activity"/>
    <property type="evidence" value="ECO:0007669"/>
    <property type="project" value="InterPro"/>
</dbReference>
<sequence length="210" mass="22502" precursor="true">MAASNALLLISGALLISLAVLCQGDPVVDSDGDAVQLNLGGRYPLYTIESAAIGFHGGLSALHKDVCKSYVYEAPETDRGLPVSFSASATSEPVMQLGSRYKFSFLMPVPRICDTAWSVGKSETNGGISFQPITAGEYFYLNDFSWFEVRSTEETGVYKLAACSCEFCKIACPEVGSFNVNGKTLLGIGGEHFTVRFHKSDALAMKTAPQ</sequence>
<dbReference type="PIR" id="JC5448">
    <property type="entry name" value="JC5448"/>
</dbReference>
<protein>
    <submittedName>
        <fullName evidence="4">Serine proteinase inhibitor B</fullName>
    </submittedName>
</protein>
<evidence type="ECO:0000256" key="3">
    <source>
        <dbReference type="SAM" id="SignalP"/>
    </source>
</evidence>
<dbReference type="AlphaFoldDB" id="Q7M1P3"/>
<dbReference type="PANTHER" id="PTHR33107">
    <property type="entry name" value="KUNITZ TRYPSIN INHIBITOR 2"/>
    <property type="match status" value="1"/>
</dbReference>
<dbReference type="Pfam" id="PF00197">
    <property type="entry name" value="Kunitz_legume"/>
    <property type="match status" value="1"/>
</dbReference>
<evidence type="ECO:0000313" key="4">
    <source>
        <dbReference type="PIR" id="JC5448"/>
    </source>
</evidence>
<dbReference type="InterPro" id="IPR016308">
    <property type="entry name" value="Prot_inh_API-A/B"/>
</dbReference>
<dbReference type="InterPro" id="IPR011065">
    <property type="entry name" value="Kunitz_inhibitor_STI-like_sf"/>
</dbReference>
<keyword evidence="3" id="KW-0732">Signal</keyword>
<dbReference type="Gene3D" id="2.80.10.50">
    <property type="match status" value="1"/>
</dbReference>
<dbReference type="InterPro" id="IPR002160">
    <property type="entry name" value="Prot_inh_Kunz-lg"/>
</dbReference>
<name>Q7M1P3_SAGSA</name>
<evidence type="ECO:0000256" key="1">
    <source>
        <dbReference type="ARBA" id="ARBA00005440"/>
    </source>
</evidence>
<dbReference type="SUPFAM" id="SSF50386">
    <property type="entry name" value="STI-like"/>
    <property type="match status" value="1"/>
</dbReference>
<evidence type="ECO:0000256" key="2">
    <source>
        <dbReference type="ARBA" id="ARBA00023157"/>
    </source>
</evidence>
<proteinExistence type="inferred from homology"/>
<reference evidence="4" key="1">
    <citation type="journal article" date="1997" name="J. Biochem.">
        <title>Clarification of an uncertain intron within the cDNA sequences of arrowhead proteinase inhibitors A and B.</title>
        <authorList>
            <person name="Luo M.J."/>
            <person name="Lu W.Y."/>
            <person name="Chi C.W."/>
        </authorList>
    </citation>
    <scope>NUCLEOTIDE SEQUENCE</scope>
</reference>
<feature type="chain" id="PRO_5004288376" evidence="3">
    <location>
        <begin position="25"/>
        <end position="210"/>
    </location>
</feature>
<dbReference type="SMART" id="SM00452">
    <property type="entry name" value="STI"/>
    <property type="match status" value="1"/>
</dbReference>
<keyword evidence="2" id="KW-1015">Disulfide bond</keyword>
<organism evidence="4">
    <name type="scientific">Sagittaria sagittifolia</name>
    <name type="common">Arrowhead</name>
    <dbReference type="NCBI Taxonomy" id="4451"/>
    <lineage>
        <taxon>Eukaryota</taxon>
        <taxon>Viridiplantae</taxon>
        <taxon>Streptophyta</taxon>
        <taxon>Embryophyta</taxon>
        <taxon>Tracheophyta</taxon>
        <taxon>Spermatophyta</taxon>
        <taxon>Magnoliopsida</taxon>
        <taxon>Liliopsida</taxon>
        <taxon>Alismataceae</taxon>
        <taxon>Sagittaria</taxon>
    </lineage>
</organism>
<dbReference type="CDD" id="cd23381">
    <property type="entry name" value="beta-trefoil_STI_API-A-like"/>
    <property type="match status" value="1"/>
</dbReference>
<dbReference type="PIRSF" id="PIRSF001653">
    <property type="entry name" value="API-B"/>
    <property type="match status" value="1"/>
</dbReference>
<feature type="signal peptide" evidence="3">
    <location>
        <begin position="1"/>
        <end position="24"/>
    </location>
</feature>
<dbReference type="PANTHER" id="PTHR33107:SF81">
    <property type="entry name" value="TRYPSIN INHIBITOR A"/>
    <property type="match status" value="1"/>
</dbReference>